<dbReference type="InterPro" id="IPR003439">
    <property type="entry name" value="ABC_transporter-like_ATP-bd"/>
</dbReference>
<evidence type="ECO:0000256" key="8">
    <source>
        <dbReference type="ARBA" id="ARBA00024725"/>
    </source>
</evidence>
<organism evidence="10 11">
    <name type="scientific">Candidatus Trichorickettsia mobilis</name>
    <dbReference type="NCBI Taxonomy" id="1346319"/>
    <lineage>
        <taxon>Bacteria</taxon>
        <taxon>Pseudomonadati</taxon>
        <taxon>Pseudomonadota</taxon>
        <taxon>Alphaproteobacteria</taxon>
        <taxon>Rickettsiales</taxon>
        <taxon>Rickettsiaceae</taxon>
        <taxon>Rickettsieae</taxon>
        <taxon>Candidatus Trichorickettsia</taxon>
    </lineage>
</organism>
<dbReference type="InterPro" id="IPR003593">
    <property type="entry name" value="AAA+_ATPase"/>
</dbReference>
<comment type="similarity">
    <text evidence="2">Belongs to the ABC transporter superfamily.</text>
</comment>
<name>A0ABZ0UV18_9RICK</name>
<sequence length="250" mass="27669">MIELQNINVCFNKNTKLENHVLKTINLSVLDGQFVTIIGGNGAGKSTLMNILSGDITPDSGRVLIDKQDVTKLSTAQRSCFVARVFQDPMIGTFTNLTIEENMSIASKRGSQRGLALGLNHNLREWFKESLAELGMDLEKRLNDKVASLSGGQRQALSLIMATLLGSKVLLLDEHTAALDPKIGKIIMELTNKIIKKHNLTALMITHSMAQALDYGDRTIMLYHGEVIRDMQGENRTALSPDDLIKYFDL</sequence>
<dbReference type="Pfam" id="PF00005">
    <property type="entry name" value="ABC_tran"/>
    <property type="match status" value="1"/>
</dbReference>
<evidence type="ECO:0000313" key="11">
    <source>
        <dbReference type="Proteomes" id="UP001326613"/>
    </source>
</evidence>
<dbReference type="GO" id="GO:0005524">
    <property type="term" value="F:ATP binding"/>
    <property type="evidence" value="ECO:0007669"/>
    <property type="project" value="UniProtKB-KW"/>
</dbReference>
<dbReference type="RefSeq" id="WP_323737664.1">
    <property type="nucleotide sequence ID" value="NZ_CP112932.1"/>
</dbReference>
<dbReference type="Proteomes" id="UP001326613">
    <property type="component" value="Chromosome"/>
</dbReference>
<dbReference type="SUPFAM" id="SSF52540">
    <property type="entry name" value="P-loop containing nucleoside triphosphate hydrolases"/>
    <property type="match status" value="1"/>
</dbReference>
<evidence type="ECO:0000256" key="2">
    <source>
        <dbReference type="ARBA" id="ARBA00005417"/>
    </source>
</evidence>
<proteinExistence type="inferred from homology"/>
<keyword evidence="5" id="KW-0547">Nucleotide-binding</keyword>
<dbReference type="PANTHER" id="PTHR42788:SF7">
    <property type="entry name" value="NITRATE ABC TRANSPORTER ATP-BINDING PROTEIN"/>
    <property type="match status" value="1"/>
</dbReference>
<reference evidence="10 11" key="1">
    <citation type="submission" date="2022-10" db="EMBL/GenBank/DDBJ databases">
        <title>Host association and intracellularity evolved multiple times independently in the Rickettsiales.</title>
        <authorList>
            <person name="Castelli M."/>
            <person name="Nardi T."/>
            <person name="Gammuto L."/>
            <person name="Bellinzona G."/>
            <person name="Sabaneyeva E."/>
            <person name="Potekhin A."/>
            <person name="Serra V."/>
            <person name="Petroni G."/>
            <person name="Sassera D."/>
        </authorList>
    </citation>
    <scope>NUCLEOTIDE SEQUENCE [LARGE SCALE GENOMIC DNA]</scope>
    <source>
        <strain evidence="10 11">Kr 154-4</strain>
    </source>
</reference>
<dbReference type="PROSITE" id="PS00211">
    <property type="entry name" value="ABC_TRANSPORTER_1"/>
    <property type="match status" value="1"/>
</dbReference>
<evidence type="ECO:0000256" key="6">
    <source>
        <dbReference type="ARBA" id="ARBA00022840"/>
    </source>
</evidence>
<evidence type="ECO:0000256" key="3">
    <source>
        <dbReference type="ARBA" id="ARBA00022448"/>
    </source>
</evidence>
<keyword evidence="6 10" id="KW-0067">ATP-binding</keyword>
<evidence type="ECO:0000256" key="5">
    <source>
        <dbReference type="ARBA" id="ARBA00022741"/>
    </source>
</evidence>
<keyword evidence="4" id="KW-1003">Cell membrane</keyword>
<keyword evidence="7" id="KW-0472">Membrane</keyword>
<evidence type="ECO:0000313" key="10">
    <source>
        <dbReference type="EMBL" id="WPY00833.1"/>
    </source>
</evidence>
<dbReference type="InterPro" id="IPR027417">
    <property type="entry name" value="P-loop_NTPase"/>
</dbReference>
<gene>
    <name evidence="10" type="ORF">Trichorick_00721</name>
</gene>
<feature type="domain" description="ABC transporter" evidence="9">
    <location>
        <begin position="4"/>
        <end position="249"/>
    </location>
</feature>
<dbReference type="PANTHER" id="PTHR42788">
    <property type="entry name" value="TAURINE IMPORT ATP-BINDING PROTEIN-RELATED"/>
    <property type="match status" value="1"/>
</dbReference>
<evidence type="ECO:0000256" key="4">
    <source>
        <dbReference type="ARBA" id="ARBA00022475"/>
    </source>
</evidence>
<evidence type="ECO:0000259" key="9">
    <source>
        <dbReference type="PROSITE" id="PS50893"/>
    </source>
</evidence>
<dbReference type="SMART" id="SM00382">
    <property type="entry name" value="AAA"/>
    <property type="match status" value="1"/>
</dbReference>
<comment type="function">
    <text evidence="8">Part of an ABC transporter complex. Transmembrane domains (TMD) form a pore in the inner membrane and the ATP-binding domain (NBD) is responsible for energy generation.</text>
</comment>
<keyword evidence="3" id="KW-0813">Transport</keyword>
<dbReference type="EMBL" id="CP112932">
    <property type="protein sequence ID" value="WPY00833.1"/>
    <property type="molecule type" value="Genomic_DNA"/>
</dbReference>
<keyword evidence="11" id="KW-1185">Reference proteome</keyword>
<evidence type="ECO:0000256" key="7">
    <source>
        <dbReference type="ARBA" id="ARBA00023136"/>
    </source>
</evidence>
<protein>
    <submittedName>
        <fullName evidence="10">ABC transporter ATP-binding protein</fullName>
    </submittedName>
</protein>
<dbReference type="Gene3D" id="3.40.50.300">
    <property type="entry name" value="P-loop containing nucleotide triphosphate hydrolases"/>
    <property type="match status" value="1"/>
</dbReference>
<dbReference type="InterPro" id="IPR017871">
    <property type="entry name" value="ABC_transporter-like_CS"/>
</dbReference>
<dbReference type="PROSITE" id="PS50893">
    <property type="entry name" value="ABC_TRANSPORTER_2"/>
    <property type="match status" value="1"/>
</dbReference>
<accession>A0ABZ0UV18</accession>
<evidence type="ECO:0000256" key="1">
    <source>
        <dbReference type="ARBA" id="ARBA00004202"/>
    </source>
</evidence>
<comment type="subcellular location">
    <subcellularLocation>
        <location evidence="1">Cell membrane</location>
        <topology evidence="1">Peripheral membrane protein</topology>
    </subcellularLocation>
</comment>
<dbReference type="InterPro" id="IPR050166">
    <property type="entry name" value="ABC_transporter_ATP-bind"/>
</dbReference>